<dbReference type="PROSITE" id="PS51833">
    <property type="entry name" value="HDOD"/>
    <property type="match status" value="1"/>
</dbReference>
<dbReference type="EMBL" id="JDSS02000030">
    <property type="protein sequence ID" value="KFB67344.1"/>
    <property type="molecule type" value="Genomic_DNA"/>
</dbReference>
<dbReference type="PANTHER" id="PTHR33525">
    <property type="match status" value="1"/>
</dbReference>
<name>A0A084XY00_9PROT</name>
<dbReference type="STRING" id="1457154.CAPSK01_003262"/>
<dbReference type="InterPro" id="IPR052340">
    <property type="entry name" value="RNase_Y/CdgJ"/>
</dbReference>
<comment type="caution">
    <text evidence="2">The sequence shown here is derived from an EMBL/GenBank/DDBJ whole genome shotgun (WGS) entry which is preliminary data.</text>
</comment>
<feature type="domain" description="HDOD" evidence="1">
    <location>
        <begin position="23"/>
        <end position="209"/>
    </location>
</feature>
<proteinExistence type="predicted"/>
<evidence type="ECO:0000313" key="3">
    <source>
        <dbReference type="Proteomes" id="UP000019812"/>
    </source>
</evidence>
<dbReference type="SUPFAM" id="SSF109604">
    <property type="entry name" value="HD-domain/PDEase-like"/>
    <property type="match status" value="1"/>
</dbReference>
<accession>A0A084XY00</accession>
<reference evidence="2 3" key="1">
    <citation type="submission" date="2014-07" db="EMBL/GenBank/DDBJ databases">
        <title>Expanding our view of genomic diversity in Candidatus Accumulibacter clades.</title>
        <authorList>
            <person name="Skennerton C.T."/>
            <person name="Barr J.J."/>
            <person name="Slater F.R."/>
            <person name="Bond P.L."/>
            <person name="Tyson G.W."/>
        </authorList>
    </citation>
    <scope>NUCLEOTIDE SEQUENCE [LARGE SCALE GENOMIC DNA]</scope>
    <source>
        <strain evidence="3">SK-01</strain>
    </source>
</reference>
<dbReference type="AlphaFoldDB" id="A0A084XY00"/>
<dbReference type="Gene3D" id="1.10.3210.10">
    <property type="entry name" value="Hypothetical protein af1432"/>
    <property type="match status" value="1"/>
</dbReference>
<dbReference type="Pfam" id="PF08668">
    <property type="entry name" value="HDOD"/>
    <property type="match status" value="1"/>
</dbReference>
<organism evidence="2 3">
    <name type="scientific">Candidatus Accumulibacter vicinus</name>
    <dbReference type="NCBI Taxonomy" id="2954382"/>
    <lineage>
        <taxon>Bacteria</taxon>
        <taxon>Pseudomonadati</taxon>
        <taxon>Pseudomonadota</taxon>
        <taxon>Betaproteobacteria</taxon>
        <taxon>Candidatus Accumulibacter</taxon>
    </lineage>
</organism>
<dbReference type="Proteomes" id="UP000019812">
    <property type="component" value="Unassembled WGS sequence"/>
</dbReference>
<sequence length="279" mass="30334">MTMQRYDILKKIAAELEHGEVNFSTNALVALKLQHALNDPDCHIDQATHLIKAEPLLSARVVALANSTAFNPSGRPITDVRTAVLRLGFRYLRSLAAAVVTRALASPLSVQDRAMAARLWEHTAHVAALAQVIARKVTHLDPETAMFAGIVHEISGFYLISRAAEYPGLLDEDFPAWSETGEAEVGRPLLQVLEVPQTVVEAIEVCWRGFLAMPPTTLGDTLLLADELAPVESPLRDLDGVPREGTAASIDLLIGEDTLLEIMHESADDVRSLTAALRL</sequence>
<dbReference type="PANTHER" id="PTHR33525:SF3">
    <property type="entry name" value="RIBONUCLEASE Y"/>
    <property type="match status" value="1"/>
</dbReference>
<gene>
    <name evidence="2" type="ORF">CAPSK01_003262</name>
</gene>
<protein>
    <submittedName>
        <fullName evidence="2">HDOD domain protein</fullName>
    </submittedName>
</protein>
<evidence type="ECO:0000313" key="2">
    <source>
        <dbReference type="EMBL" id="KFB67344.1"/>
    </source>
</evidence>
<evidence type="ECO:0000259" key="1">
    <source>
        <dbReference type="PROSITE" id="PS51833"/>
    </source>
</evidence>
<dbReference type="InterPro" id="IPR013976">
    <property type="entry name" value="HDOD"/>
</dbReference>